<evidence type="ECO:0000256" key="6">
    <source>
        <dbReference type="ARBA" id="ARBA00023136"/>
    </source>
</evidence>
<evidence type="ECO:0000256" key="7">
    <source>
        <dbReference type="ARBA" id="ARBA00023306"/>
    </source>
</evidence>
<comment type="subcellular location">
    <subcellularLocation>
        <location evidence="8">Cell inner membrane</location>
        <topology evidence="8">Single-pass type II membrane protein</topology>
    </subcellularLocation>
    <subcellularLocation>
        <location evidence="1">Cell membrane</location>
        <topology evidence="1">Single-pass type II membrane protein</topology>
    </subcellularLocation>
    <text evidence="8">Localizes to the division septum where it forms a ring structure.</text>
</comment>
<dbReference type="PANTHER" id="PTHR37479:SF1">
    <property type="entry name" value="CELL DIVISION PROTEIN FTSL"/>
    <property type="match status" value="1"/>
</dbReference>
<keyword evidence="7 8" id="KW-0131">Cell cycle</keyword>
<evidence type="ECO:0000256" key="3">
    <source>
        <dbReference type="ARBA" id="ARBA00022618"/>
    </source>
</evidence>
<dbReference type="Proteomes" id="UP000256763">
    <property type="component" value="Unassembled WGS sequence"/>
</dbReference>
<dbReference type="PANTHER" id="PTHR37479">
    <property type="entry name" value="CELL DIVISION PROTEIN FTSL"/>
    <property type="match status" value="1"/>
</dbReference>
<dbReference type="Pfam" id="PF04999">
    <property type="entry name" value="FtsL"/>
    <property type="match status" value="1"/>
</dbReference>
<dbReference type="EMBL" id="NFZW01000006">
    <property type="protein sequence ID" value="RFA37894.1"/>
    <property type="molecule type" value="Genomic_DNA"/>
</dbReference>
<dbReference type="GO" id="GO:0005886">
    <property type="term" value="C:plasma membrane"/>
    <property type="evidence" value="ECO:0007669"/>
    <property type="project" value="UniProtKB-SubCell"/>
</dbReference>
<keyword evidence="4 8" id="KW-0812">Transmembrane</keyword>
<gene>
    <name evidence="8" type="primary">ftsL</name>
    <name evidence="10" type="ORF">CAL65_08175</name>
</gene>
<dbReference type="HAMAP" id="MF_00910">
    <property type="entry name" value="FtsL"/>
    <property type="match status" value="1"/>
</dbReference>
<organism evidence="10 11">
    <name type="scientific">Alkalilimnicola ehrlichii</name>
    <dbReference type="NCBI Taxonomy" id="351052"/>
    <lineage>
        <taxon>Bacteria</taxon>
        <taxon>Pseudomonadati</taxon>
        <taxon>Pseudomonadota</taxon>
        <taxon>Gammaproteobacteria</taxon>
        <taxon>Chromatiales</taxon>
        <taxon>Ectothiorhodospiraceae</taxon>
        <taxon>Alkalilimnicola</taxon>
    </lineage>
</organism>
<evidence type="ECO:0000313" key="11">
    <source>
        <dbReference type="Proteomes" id="UP000256763"/>
    </source>
</evidence>
<dbReference type="OrthoDB" id="5298556at2"/>
<dbReference type="InterPro" id="IPR011922">
    <property type="entry name" value="Cell_div_FtsL"/>
</dbReference>
<comment type="caution">
    <text evidence="10">The sequence shown here is derived from an EMBL/GenBank/DDBJ whole genome shotgun (WGS) entry which is preliminary data.</text>
</comment>
<dbReference type="GO" id="GO:0032153">
    <property type="term" value="C:cell division site"/>
    <property type="evidence" value="ECO:0007669"/>
    <property type="project" value="UniProtKB-UniRule"/>
</dbReference>
<evidence type="ECO:0000313" key="10">
    <source>
        <dbReference type="EMBL" id="RFA37894.1"/>
    </source>
</evidence>
<keyword evidence="2 8" id="KW-1003">Cell membrane</keyword>
<keyword evidence="8" id="KW-0997">Cell inner membrane</keyword>
<comment type="function">
    <text evidence="8">Essential cell division protein. May link together the upstream cell division proteins, which are predominantly cytoplasmic, with the downstream cell division proteins, which are predominantly periplasmic.</text>
</comment>
<evidence type="ECO:0000256" key="2">
    <source>
        <dbReference type="ARBA" id="ARBA00022475"/>
    </source>
</evidence>
<keyword evidence="11" id="KW-1185">Reference proteome</keyword>
<dbReference type="NCBIfam" id="TIGR02209">
    <property type="entry name" value="ftsL_broad"/>
    <property type="match status" value="1"/>
</dbReference>
<keyword evidence="6 8" id="KW-0472">Membrane</keyword>
<keyword evidence="5 8" id="KW-1133">Transmembrane helix</keyword>
<evidence type="ECO:0000256" key="9">
    <source>
        <dbReference type="NCBIfam" id="TIGR02209"/>
    </source>
</evidence>
<evidence type="ECO:0000256" key="8">
    <source>
        <dbReference type="HAMAP-Rule" id="MF_00910"/>
    </source>
</evidence>
<evidence type="ECO:0000256" key="1">
    <source>
        <dbReference type="ARBA" id="ARBA00004401"/>
    </source>
</evidence>
<evidence type="ECO:0000256" key="4">
    <source>
        <dbReference type="ARBA" id="ARBA00022692"/>
    </source>
</evidence>
<proteinExistence type="inferred from homology"/>
<dbReference type="AlphaFoldDB" id="A0A3E0WY09"/>
<protein>
    <recommendedName>
        <fullName evidence="8 9">Cell division protein FtsL</fullName>
    </recommendedName>
</protein>
<comment type="similarity">
    <text evidence="8">Belongs to the FtsL family.</text>
</comment>
<comment type="subunit">
    <text evidence="8">Part of a complex composed of FtsB, FtsL and FtsQ.</text>
</comment>
<dbReference type="GO" id="GO:0043093">
    <property type="term" value="P:FtsZ-dependent cytokinesis"/>
    <property type="evidence" value="ECO:0007669"/>
    <property type="project" value="UniProtKB-UniRule"/>
</dbReference>
<name>A0A3E0WY09_9GAMM</name>
<reference evidence="11" key="1">
    <citation type="submission" date="2017-05" db="EMBL/GenBank/DDBJ databases">
        <authorList>
            <person name="Sharma S."/>
            <person name="Sidhu C."/>
            <person name="Pinnaka A.K."/>
        </authorList>
    </citation>
    <scope>NUCLEOTIDE SEQUENCE [LARGE SCALE GENOMIC DNA]</scope>
    <source>
        <strain evidence="11">AK93</strain>
    </source>
</reference>
<sequence>MKVEQLVVTALVLAVIGSAVAVVYVKHHSRQLFVETQELIKTRDELNVEWGMLQLERGAWATHGRIERLARERLQMRIPGRNDVVIIEE</sequence>
<accession>A0A3E0WY09</accession>
<dbReference type="RefSeq" id="WP_116301606.1">
    <property type="nucleotide sequence ID" value="NZ_NFZV01000005.1"/>
</dbReference>
<evidence type="ECO:0000256" key="5">
    <source>
        <dbReference type="ARBA" id="ARBA00022989"/>
    </source>
</evidence>
<keyword evidence="3 8" id="KW-0132">Cell division</keyword>